<evidence type="ECO:0000256" key="3">
    <source>
        <dbReference type="ARBA" id="ARBA00022723"/>
    </source>
</evidence>
<dbReference type="PANTHER" id="PTHR10286">
    <property type="entry name" value="INORGANIC PYROPHOSPHATASE"/>
    <property type="match status" value="1"/>
</dbReference>
<keyword evidence="4" id="KW-0378">Hydrolase</keyword>
<organism evidence="6 7">
    <name type="scientific">Ruminococcus gauvreauii</name>
    <dbReference type="NCBI Taxonomy" id="438033"/>
    <lineage>
        <taxon>Bacteria</taxon>
        <taxon>Bacillati</taxon>
        <taxon>Bacillota</taxon>
        <taxon>Clostridia</taxon>
        <taxon>Eubacteriales</taxon>
        <taxon>Oscillospiraceae</taxon>
        <taxon>Ruminococcus</taxon>
    </lineage>
</organism>
<reference evidence="6" key="1">
    <citation type="journal article" date="2022" name="Cell">
        <title>Design, construction, and in vivo augmentation of a complex gut microbiome.</title>
        <authorList>
            <person name="Cheng A.G."/>
            <person name="Ho P.Y."/>
            <person name="Aranda-Diaz A."/>
            <person name="Jain S."/>
            <person name="Yu F.B."/>
            <person name="Meng X."/>
            <person name="Wang M."/>
            <person name="Iakiviak M."/>
            <person name="Nagashima K."/>
            <person name="Zhao A."/>
            <person name="Murugkar P."/>
            <person name="Patil A."/>
            <person name="Atabakhsh K."/>
            <person name="Weakley A."/>
            <person name="Yan J."/>
            <person name="Brumbaugh A.R."/>
            <person name="Higginbottom S."/>
            <person name="Dimas A."/>
            <person name="Shiver A.L."/>
            <person name="Deutschbauer A."/>
            <person name="Neff N."/>
            <person name="Sonnenburg J.L."/>
            <person name="Huang K.C."/>
            <person name="Fischbach M.A."/>
        </authorList>
    </citation>
    <scope>NUCLEOTIDE SEQUENCE</scope>
    <source>
        <strain evidence="6">DSM 19829</strain>
    </source>
</reference>
<evidence type="ECO:0000256" key="1">
    <source>
        <dbReference type="ARBA" id="ARBA00001946"/>
    </source>
</evidence>
<proteinExistence type="predicted"/>
<name>A0ABY5VEX1_9FIRM</name>
<keyword evidence="7" id="KW-1185">Reference proteome</keyword>
<evidence type="ECO:0000256" key="5">
    <source>
        <dbReference type="ARBA" id="ARBA00022842"/>
    </source>
</evidence>
<dbReference type="Proteomes" id="UP001060164">
    <property type="component" value="Chromosome"/>
</dbReference>
<keyword evidence="3" id="KW-0479">Metal-binding</keyword>
<dbReference type="EMBL" id="CP102290">
    <property type="protein sequence ID" value="UWP59154.1"/>
    <property type="molecule type" value="Genomic_DNA"/>
</dbReference>
<keyword evidence="5" id="KW-0460">Magnesium</keyword>
<dbReference type="RefSeq" id="WP_028528751.1">
    <property type="nucleotide sequence ID" value="NZ_CABLBR010000014.1"/>
</dbReference>
<dbReference type="EC" id="3.6.1.1" evidence="2"/>
<accession>A0ABY5VEX1</accession>
<dbReference type="Pfam" id="PF00719">
    <property type="entry name" value="Pyrophosphatase"/>
    <property type="match status" value="1"/>
</dbReference>
<dbReference type="InterPro" id="IPR008162">
    <property type="entry name" value="Pyrophosphatase"/>
</dbReference>
<dbReference type="InterPro" id="IPR036649">
    <property type="entry name" value="Pyrophosphatase_sf"/>
</dbReference>
<evidence type="ECO:0000313" key="6">
    <source>
        <dbReference type="EMBL" id="UWP59154.1"/>
    </source>
</evidence>
<comment type="cofactor">
    <cofactor evidence="1">
        <name>Mg(2+)</name>
        <dbReference type="ChEBI" id="CHEBI:18420"/>
    </cofactor>
</comment>
<protein>
    <recommendedName>
        <fullName evidence="2">inorganic diphosphatase</fullName>
        <ecNumber evidence="2">3.6.1.1</ecNumber>
    </recommendedName>
</protein>
<sequence length="184" mass="20744">MNVWHDMKPERIRPEKFSVYVTIPKGSNKKYEFDIQTGLLQLVKILYTAACYPVNCGIIPRTMGTDQKPLEVMILCQEILDGNTLVECCPVGVLQTSIQGVRTERILAIPIMDSANAMGVVEAENLLKTVYEELKYFFGIYRGPDADTIEVRGGIDAMKAVQLIETSMKAYHKKYSGKMNDQKD</sequence>
<evidence type="ECO:0000256" key="4">
    <source>
        <dbReference type="ARBA" id="ARBA00022801"/>
    </source>
</evidence>
<gene>
    <name evidence="6" type="ORF">NQ502_17585</name>
</gene>
<dbReference type="Gene3D" id="3.90.80.10">
    <property type="entry name" value="Inorganic pyrophosphatase"/>
    <property type="match status" value="1"/>
</dbReference>
<evidence type="ECO:0000256" key="2">
    <source>
        <dbReference type="ARBA" id="ARBA00012146"/>
    </source>
</evidence>
<dbReference type="SUPFAM" id="SSF50324">
    <property type="entry name" value="Inorganic pyrophosphatase"/>
    <property type="match status" value="1"/>
</dbReference>
<evidence type="ECO:0000313" key="7">
    <source>
        <dbReference type="Proteomes" id="UP001060164"/>
    </source>
</evidence>